<keyword evidence="2" id="KW-0812">Transmembrane</keyword>
<dbReference type="PANTHER" id="PTHR34980">
    <property type="entry name" value="INNER MEMBRANE PROTEIN-RELATED-RELATED"/>
    <property type="match status" value="1"/>
</dbReference>
<keyword evidence="2" id="KW-0472">Membrane</keyword>
<organism evidence="3 4">
    <name type="scientific">Sphingomonas immobilis</name>
    <dbReference type="NCBI Taxonomy" id="3063997"/>
    <lineage>
        <taxon>Bacteria</taxon>
        <taxon>Pseudomonadati</taxon>
        <taxon>Pseudomonadota</taxon>
        <taxon>Alphaproteobacteria</taxon>
        <taxon>Sphingomonadales</taxon>
        <taxon>Sphingomonadaceae</taxon>
        <taxon>Sphingomonas</taxon>
    </lineage>
</organism>
<gene>
    <name evidence="3" type="ORF">Q5H94_18720</name>
</gene>
<evidence type="ECO:0000313" key="4">
    <source>
        <dbReference type="Proteomes" id="UP001176468"/>
    </source>
</evidence>
<proteinExistence type="predicted"/>
<feature type="transmembrane region" description="Helical" evidence="2">
    <location>
        <begin position="118"/>
        <end position="137"/>
    </location>
</feature>
<comment type="caution">
    <text evidence="3">The sequence shown here is derived from an EMBL/GenBank/DDBJ whole genome shotgun (WGS) entry which is preliminary data.</text>
</comment>
<feature type="region of interest" description="Disordered" evidence="1">
    <location>
        <begin position="211"/>
        <end position="236"/>
    </location>
</feature>
<feature type="transmembrane region" description="Helical" evidence="2">
    <location>
        <begin position="82"/>
        <end position="106"/>
    </location>
</feature>
<dbReference type="RefSeq" id="WP_304562766.1">
    <property type="nucleotide sequence ID" value="NZ_JAUQSZ010000015.1"/>
</dbReference>
<dbReference type="Pfam" id="PF05656">
    <property type="entry name" value="DUF805"/>
    <property type="match status" value="1"/>
</dbReference>
<evidence type="ECO:0000256" key="2">
    <source>
        <dbReference type="SAM" id="Phobius"/>
    </source>
</evidence>
<name>A0ABT9A4U4_9SPHN</name>
<sequence>MNLVTRHLTTLTDFSGRENREPFWLWVLAVYVGQMVVGMVVMLPMQFMLQMRMAPQFEALQKQQEAGQQPDPQQMFAMMAPLFTFIMIFSVVIGLLFLALLAAALVRRLHDSGRSGYWALPQLLLAIVGQGAMVWFFTNFASFFAHPEALKDTLPVFMAWFMVVWLIGFALMIVLLVLLVLPGTDGPNRYGDDPLAEYRAREHERRAAAYAAYGATPNPQAPPRRPATVVRREPEP</sequence>
<evidence type="ECO:0000313" key="3">
    <source>
        <dbReference type="EMBL" id="MDO7844369.1"/>
    </source>
</evidence>
<feature type="transmembrane region" description="Helical" evidence="2">
    <location>
        <begin position="23"/>
        <end position="43"/>
    </location>
</feature>
<feature type="transmembrane region" description="Helical" evidence="2">
    <location>
        <begin position="157"/>
        <end position="181"/>
    </location>
</feature>
<dbReference type="EMBL" id="JAUQSZ010000015">
    <property type="protein sequence ID" value="MDO7844369.1"/>
    <property type="molecule type" value="Genomic_DNA"/>
</dbReference>
<dbReference type="PANTHER" id="PTHR34980:SF2">
    <property type="entry name" value="INNER MEMBRANE PROTEIN YHAH-RELATED"/>
    <property type="match status" value="1"/>
</dbReference>
<dbReference type="InterPro" id="IPR008523">
    <property type="entry name" value="DUF805"/>
</dbReference>
<evidence type="ECO:0000256" key="1">
    <source>
        <dbReference type="SAM" id="MobiDB-lite"/>
    </source>
</evidence>
<protein>
    <submittedName>
        <fullName evidence="3">DUF805 domain-containing protein</fullName>
    </submittedName>
</protein>
<keyword evidence="2" id="KW-1133">Transmembrane helix</keyword>
<keyword evidence="4" id="KW-1185">Reference proteome</keyword>
<reference evidence="3" key="1">
    <citation type="submission" date="2023-07" db="EMBL/GenBank/DDBJ databases">
        <authorList>
            <person name="Kim M.K."/>
        </authorList>
    </citation>
    <scope>NUCLEOTIDE SEQUENCE</scope>
    <source>
        <strain evidence="3">CA1-15</strain>
    </source>
</reference>
<dbReference type="Proteomes" id="UP001176468">
    <property type="component" value="Unassembled WGS sequence"/>
</dbReference>
<accession>A0ABT9A4U4</accession>